<feature type="compositionally biased region" description="Low complexity" evidence="1">
    <location>
        <begin position="22"/>
        <end position="36"/>
    </location>
</feature>
<accession>A0A378WDB2</accession>
<evidence type="ECO:0000256" key="2">
    <source>
        <dbReference type="SAM" id="Phobius"/>
    </source>
</evidence>
<reference evidence="3 4" key="1">
    <citation type="submission" date="2018-06" db="EMBL/GenBank/DDBJ databases">
        <authorList>
            <consortium name="Pathogen Informatics"/>
            <person name="Doyle S."/>
        </authorList>
    </citation>
    <scope>NUCLEOTIDE SEQUENCE [LARGE SCALE GENOMIC DNA]</scope>
    <source>
        <strain evidence="3 4">NCTC1542</strain>
    </source>
</reference>
<keyword evidence="2" id="KW-0472">Membrane</keyword>
<proteinExistence type="predicted"/>
<name>A0A378WDB2_MYCFO</name>
<keyword evidence="2" id="KW-0812">Transmembrane</keyword>
<keyword evidence="2" id="KW-1133">Transmembrane helix</keyword>
<protein>
    <submittedName>
        <fullName evidence="3">Uncharacterized protein</fullName>
    </submittedName>
</protein>
<feature type="transmembrane region" description="Helical" evidence="2">
    <location>
        <begin position="105"/>
        <end position="129"/>
    </location>
</feature>
<evidence type="ECO:0000256" key="1">
    <source>
        <dbReference type="SAM" id="MobiDB-lite"/>
    </source>
</evidence>
<evidence type="ECO:0000313" key="3">
    <source>
        <dbReference type="EMBL" id="SUA31361.1"/>
    </source>
</evidence>
<evidence type="ECO:0000313" key="4">
    <source>
        <dbReference type="Proteomes" id="UP000255389"/>
    </source>
</evidence>
<gene>
    <name evidence="3" type="ORF">NCTC1542_06715</name>
</gene>
<organism evidence="3 4">
    <name type="scientific">Mycolicibacterium fortuitum</name>
    <name type="common">Mycobacterium fortuitum</name>
    <dbReference type="NCBI Taxonomy" id="1766"/>
    <lineage>
        <taxon>Bacteria</taxon>
        <taxon>Bacillati</taxon>
        <taxon>Actinomycetota</taxon>
        <taxon>Actinomycetes</taxon>
        <taxon>Mycobacteriales</taxon>
        <taxon>Mycobacteriaceae</taxon>
        <taxon>Mycolicibacterium</taxon>
    </lineage>
</organism>
<sequence>MSDQSPPSEWPDSMDPHEAKTQAYGHQQPAAAAAEYSQQPYGYEPAAAAPVEYPHYPQVPGPGPYQQAAGWPGAGAPAVPGYPAAAPYGQGYPMPPQPAKKGHGLLIGGLIVCAVLIAFMVFVAPLLFIGKMTDDIKDIAGPQTEQILENELDVTFGTFKRDTKAYKQERGVLPVTLKNKGTQKYTFTVQIEAVDGDGNRIADDSVYAQYLSPGQSTTLDAFGIGFDDQYSELKNATFRVAGVSRH</sequence>
<dbReference type="Proteomes" id="UP000255389">
    <property type="component" value="Unassembled WGS sequence"/>
</dbReference>
<dbReference type="AlphaFoldDB" id="A0A378WDB2"/>
<feature type="region of interest" description="Disordered" evidence="1">
    <location>
        <begin position="1"/>
        <end position="36"/>
    </location>
</feature>
<dbReference type="EMBL" id="UGQY01000006">
    <property type="protein sequence ID" value="SUA31361.1"/>
    <property type="molecule type" value="Genomic_DNA"/>
</dbReference>